<evidence type="ECO:0000259" key="10">
    <source>
        <dbReference type="Pfam" id="PF25994"/>
    </source>
</evidence>
<dbReference type="PRINTS" id="PR01490">
    <property type="entry name" value="RTXTOXIND"/>
</dbReference>
<dbReference type="InterPro" id="IPR050739">
    <property type="entry name" value="MFP"/>
</dbReference>
<dbReference type="GO" id="GO:0015031">
    <property type="term" value="P:protein transport"/>
    <property type="evidence" value="ECO:0007669"/>
    <property type="project" value="InterPro"/>
</dbReference>
<evidence type="ECO:0000256" key="1">
    <source>
        <dbReference type="ARBA" id="ARBA00004377"/>
    </source>
</evidence>
<accession>A0A418WLI5</accession>
<evidence type="ECO:0000256" key="6">
    <source>
        <dbReference type="ARBA" id="ARBA00022692"/>
    </source>
</evidence>
<evidence type="ECO:0000313" key="13">
    <source>
        <dbReference type="Proteomes" id="UP000286100"/>
    </source>
</evidence>
<evidence type="ECO:0000256" key="5">
    <source>
        <dbReference type="ARBA" id="ARBA00022519"/>
    </source>
</evidence>
<evidence type="ECO:0000256" key="9">
    <source>
        <dbReference type="RuleBase" id="RU365093"/>
    </source>
</evidence>
<protein>
    <recommendedName>
        <fullName evidence="9">Membrane fusion protein (MFP) family protein</fullName>
    </recommendedName>
</protein>
<dbReference type="GO" id="GO:0005886">
    <property type="term" value="C:plasma membrane"/>
    <property type="evidence" value="ECO:0007669"/>
    <property type="project" value="UniProtKB-SubCell"/>
</dbReference>
<reference evidence="12 13" key="1">
    <citation type="submission" date="2018-09" db="EMBL/GenBank/DDBJ databases">
        <authorList>
            <person name="Zhu H."/>
        </authorList>
    </citation>
    <scope>NUCLEOTIDE SEQUENCE [LARGE SCALE GENOMIC DNA]</scope>
    <source>
        <strain evidence="12 13">K2R01-6</strain>
    </source>
</reference>
<name>A0A418WLI5_9SPHN</name>
<keyword evidence="8 9" id="KW-0472">Membrane</keyword>
<keyword evidence="6 9" id="KW-0812">Transmembrane</keyword>
<evidence type="ECO:0000256" key="3">
    <source>
        <dbReference type="ARBA" id="ARBA00022448"/>
    </source>
</evidence>
<feature type="domain" description="AprE-like beta-barrel" evidence="11">
    <location>
        <begin position="329"/>
        <end position="421"/>
    </location>
</feature>
<comment type="subcellular location">
    <subcellularLocation>
        <location evidence="1 9">Cell inner membrane</location>
        <topology evidence="1 9">Single-pass membrane protein</topology>
    </subcellularLocation>
</comment>
<dbReference type="NCBIfam" id="TIGR01843">
    <property type="entry name" value="type_I_hlyD"/>
    <property type="match status" value="1"/>
</dbReference>
<keyword evidence="5 9" id="KW-0997">Cell inner membrane</keyword>
<keyword evidence="3 9" id="KW-0813">Transport</keyword>
<evidence type="ECO:0000256" key="2">
    <source>
        <dbReference type="ARBA" id="ARBA00009477"/>
    </source>
</evidence>
<dbReference type="EMBL" id="QYUM01000003">
    <property type="protein sequence ID" value="RJF90860.1"/>
    <property type="molecule type" value="Genomic_DNA"/>
</dbReference>
<comment type="caution">
    <text evidence="12">The sequence shown here is derived from an EMBL/GenBank/DDBJ whole genome shotgun (WGS) entry which is preliminary data.</text>
</comment>
<dbReference type="InterPro" id="IPR010129">
    <property type="entry name" value="T1SS_HlyD"/>
</dbReference>
<evidence type="ECO:0000259" key="11">
    <source>
        <dbReference type="Pfam" id="PF26002"/>
    </source>
</evidence>
<dbReference type="OrthoDB" id="9810980at2"/>
<keyword evidence="7 9" id="KW-1133">Transmembrane helix</keyword>
<proteinExistence type="inferred from homology"/>
<gene>
    <name evidence="12" type="ORF">D3876_11805</name>
</gene>
<evidence type="ECO:0000313" key="12">
    <source>
        <dbReference type="EMBL" id="RJF90860.1"/>
    </source>
</evidence>
<dbReference type="InterPro" id="IPR058982">
    <property type="entry name" value="Beta-barrel_AprE"/>
</dbReference>
<dbReference type="PANTHER" id="PTHR30386:SF17">
    <property type="entry name" value="ALKALINE PROTEASE SECRETION PROTEIN APRE"/>
    <property type="match status" value="1"/>
</dbReference>
<evidence type="ECO:0000256" key="8">
    <source>
        <dbReference type="ARBA" id="ARBA00023136"/>
    </source>
</evidence>
<evidence type="ECO:0000256" key="4">
    <source>
        <dbReference type="ARBA" id="ARBA00022475"/>
    </source>
</evidence>
<dbReference type="PANTHER" id="PTHR30386">
    <property type="entry name" value="MEMBRANE FUSION SUBUNIT OF EMRAB-TOLC MULTIDRUG EFFLUX PUMP"/>
    <property type="match status" value="1"/>
</dbReference>
<sequence length="446" mass="48688">MQQAYVQVAELPDDSPRLERRAAALVAGAFFVLFLGWAAFTPLDAGAIAPGTVVVAGNRQAVQHRDGGIVSALNVREGQSVRQGEILLKISASEILAQERGVAAEVYTLLAQRERLKAERDGQPTMLTPPEYAGIPEGDRVLAQDALAAQQRLLAARRGAMSAQKGVLGQRSRQTVEQISGYERQRVANREQRRLFADEIAGMKELERKGFAATNRIRALERQAAELDGTYGALGAQIARSRESMGEFSMQSLSLDRDALEKVSGELRDVSLRLDELQPKLTALREQLARSEVRAPATGKIVGLKVFTVGGVVAAGQVLMEVVPHDRELVIEAKASPNDADDIQIGLETQLRFPAIQERNLPILYGKVAKVSADSFSDDRTGAEFFKVEIRVPVAELQRINALRPGGNAFRPGLPAEILIPLRKRSALAYLLEPLTQPLWLAGREQ</sequence>
<feature type="transmembrane region" description="Helical" evidence="9">
    <location>
        <begin position="22"/>
        <end position="40"/>
    </location>
</feature>
<dbReference type="Pfam" id="PF26002">
    <property type="entry name" value="Beta-barrel_AprE"/>
    <property type="match status" value="1"/>
</dbReference>
<dbReference type="Proteomes" id="UP000286100">
    <property type="component" value="Unassembled WGS sequence"/>
</dbReference>
<comment type="similarity">
    <text evidence="2 9">Belongs to the membrane fusion protein (MFP) (TC 8.A.1) family.</text>
</comment>
<dbReference type="AlphaFoldDB" id="A0A418WLI5"/>
<organism evidence="12 13">
    <name type="scientific">Sphingomonas cavernae</name>
    <dbReference type="NCBI Taxonomy" id="2320861"/>
    <lineage>
        <taxon>Bacteria</taxon>
        <taxon>Pseudomonadati</taxon>
        <taxon>Pseudomonadota</taxon>
        <taxon>Alphaproteobacteria</taxon>
        <taxon>Sphingomonadales</taxon>
        <taxon>Sphingomonadaceae</taxon>
        <taxon>Sphingomonas</taxon>
    </lineage>
</organism>
<keyword evidence="13" id="KW-1185">Reference proteome</keyword>
<evidence type="ECO:0000256" key="7">
    <source>
        <dbReference type="ARBA" id="ARBA00022989"/>
    </source>
</evidence>
<feature type="domain" description="AprE-like long alpha-helical hairpin" evidence="10">
    <location>
        <begin position="97"/>
        <end position="287"/>
    </location>
</feature>
<dbReference type="Gene3D" id="2.40.30.170">
    <property type="match status" value="1"/>
</dbReference>
<dbReference type="InterPro" id="IPR058781">
    <property type="entry name" value="HH_AprE-like"/>
</dbReference>
<dbReference type="RefSeq" id="WP_119762406.1">
    <property type="nucleotide sequence ID" value="NZ_QYUM01000003.1"/>
</dbReference>
<dbReference type="Pfam" id="PF25994">
    <property type="entry name" value="HH_AprE"/>
    <property type="match status" value="1"/>
</dbReference>
<dbReference type="Gene3D" id="2.40.50.100">
    <property type="match status" value="1"/>
</dbReference>
<keyword evidence="4 9" id="KW-1003">Cell membrane</keyword>